<dbReference type="SUPFAM" id="SSF51905">
    <property type="entry name" value="FAD/NAD(P)-binding domain"/>
    <property type="match status" value="1"/>
</dbReference>
<evidence type="ECO:0000256" key="3">
    <source>
        <dbReference type="ARBA" id="ARBA00022630"/>
    </source>
</evidence>
<dbReference type="EMBL" id="JBHSIU010000011">
    <property type="protein sequence ID" value="MFC4998287.1"/>
    <property type="molecule type" value="Genomic_DNA"/>
</dbReference>
<dbReference type="RefSeq" id="WP_380114542.1">
    <property type="nucleotide sequence ID" value="NZ_JBHSIU010000011.1"/>
</dbReference>
<keyword evidence="4" id="KW-0274">FAD</keyword>
<evidence type="ECO:0000256" key="1">
    <source>
        <dbReference type="ARBA" id="ARBA00001974"/>
    </source>
</evidence>
<dbReference type="PANTHER" id="PTHR42784:SF1">
    <property type="entry name" value="PYRANOSE 2-OXIDASE"/>
    <property type="match status" value="1"/>
</dbReference>
<evidence type="ECO:0000259" key="6">
    <source>
        <dbReference type="Pfam" id="PF05199"/>
    </source>
</evidence>
<proteinExistence type="inferred from homology"/>
<evidence type="ECO:0000313" key="8">
    <source>
        <dbReference type="Proteomes" id="UP001595912"/>
    </source>
</evidence>
<comment type="cofactor">
    <cofactor evidence="1">
        <name>FAD</name>
        <dbReference type="ChEBI" id="CHEBI:57692"/>
    </cofactor>
</comment>
<protein>
    <submittedName>
        <fullName evidence="7">GMC oxidoreductase</fullName>
    </submittedName>
</protein>
<comment type="similarity">
    <text evidence="2">Belongs to the GMC oxidoreductase family.</text>
</comment>
<dbReference type="Proteomes" id="UP001595912">
    <property type="component" value="Unassembled WGS sequence"/>
</dbReference>
<keyword evidence="5" id="KW-0560">Oxidoreductase</keyword>
<dbReference type="Pfam" id="PF05199">
    <property type="entry name" value="GMC_oxred_C"/>
    <property type="match status" value="1"/>
</dbReference>
<reference evidence="8" key="1">
    <citation type="journal article" date="2019" name="Int. J. Syst. Evol. Microbiol.">
        <title>The Global Catalogue of Microorganisms (GCM) 10K type strain sequencing project: providing services to taxonomists for standard genome sequencing and annotation.</title>
        <authorList>
            <consortium name="The Broad Institute Genomics Platform"/>
            <consortium name="The Broad Institute Genome Sequencing Center for Infectious Disease"/>
            <person name="Wu L."/>
            <person name="Ma J."/>
        </authorList>
    </citation>
    <scope>NUCLEOTIDE SEQUENCE [LARGE SCALE GENOMIC DNA]</scope>
    <source>
        <strain evidence="8">CGMCC 4.7152</strain>
    </source>
</reference>
<keyword evidence="3" id="KW-0285">Flavoprotein</keyword>
<dbReference type="Gene3D" id="3.50.50.60">
    <property type="entry name" value="FAD/NAD(P)-binding domain"/>
    <property type="match status" value="2"/>
</dbReference>
<sequence length="523" mass="56575">MSTAHTTTAGVDEHLFADFADVAARQFDYVIVGAGCTGTIVAHQVLREQPQARVLLLEQGPYLLPDHVQNLGLAYQPLMDQAVAAPWRSDGDLDVVAQVPYLGGRTLFWSGSCPQPARHQLRGWPAAVVDDLEREWPAARELLGVRPAETLNPAFGELHRQLRKRIHAGAGDIAHVLPTVEEDELDAQLAAGVPGPAGTRKFSAVPLLLRTLRRHPQTAAVVTRCHVRRVRFEGRRAVALETGLGTLPTGPARVILALGTTEATRLMLDSLPAAADRVGRNLAGNTASWFACRVPRSAFPGLSEDHAELAALYVDAATGDRQFHLHVSASATADPDRDLEEIYRLMPDMFGRGTPERVCDPGHVVILVHGLAELAASHAEPASRISVDSDGVTVGTFRLGPADRAVWDAMDRAAADLISLMVGDAETEYWSHADQAWVDEVPADRRMPFAVHETGTLWMGGRPDAVTDLDGRLHDADNVYVTGGALFPTRGSWNPMLTMTALCLRLARHLATTADAPQPAVRR</sequence>
<evidence type="ECO:0000256" key="2">
    <source>
        <dbReference type="ARBA" id="ARBA00010790"/>
    </source>
</evidence>
<feature type="domain" description="Glucose-methanol-choline oxidoreductase C-terminal" evidence="6">
    <location>
        <begin position="400"/>
        <end position="502"/>
    </location>
</feature>
<dbReference type="InterPro" id="IPR036188">
    <property type="entry name" value="FAD/NAD-bd_sf"/>
</dbReference>
<evidence type="ECO:0000256" key="5">
    <source>
        <dbReference type="ARBA" id="ARBA00023002"/>
    </source>
</evidence>
<accession>A0ABV9VPH7</accession>
<name>A0ABV9VPH7_9ACTN</name>
<evidence type="ECO:0000313" key="7">
    <source>
        <dbReference type="EMBL" id="MFC4998287.1"/>
    </source>
</evidence>
<dbReference type="InterPro" id="IPR007867">
    <property type="entry name" value="GMC_OxRtase_C"/>
</dbReference>
<keyword evidence="8" id="KW-1185">Reference proteome</keyword>
<gene>
    <name evidence="7" type="ORF">ACFPIJ_10625</name>
</gene>
<evidence type="ECO:0000256" key="4">
    <source>
        <dbReference type="ARBA" id="ARBA00022827"/>
    </source>
</evidence>
<dbReference type="InterPro" id="IPR051473">
    <property type="entry name" value="P2Ox-like"/>
</dbReference>
<organism evidence="7 8">
    <name type="scientific">Dactylosporangium cerinum</name>
    <dbReference type="NCBI Taxonomy" id="1434730"/>
    <lineage>
        <taxon>Bacteria</taxon>
        <taxon>Bacillati</taxon>
        <taxon>Actinomycetota</taxon>
        <taxon>Actinomycetes</taxon>
        <taxon>Micromonosporales</taxon>
        <taxon>Micromonosporaceae</taxon>
        <taxon>Dactylosporangium</taxon>
    </lineage>
</organism>
<dbReference type="PANTHER" id="PTHR42784">
    <property type="entry name" value="PYRANOSE 2-OXIDASE"/>
    <property type="match status" value="1"/>
</dbReference>
<comment type="caution">
    <text evidence="7">The sequence shown here is derived from an EMBL/GenBank/DDBJ whole genome shotgun (WGS) entry which is preliminary data.</text>
</comment>